<evidence type="ECO:0000313" key="2">
    <source>
        <dbReference type="Proteomes" id="UP000248924"/>
    </source>
</evidence>
<dbReference type="EMBL" id="POTY01000230">
    <property type="protein sequence ID" value="PZG11527.1"/>
    <property type="molecule type" value="Genomic_DNA"/>
</dbReference>
<dbReference type="AlphaFoldDB" id="A0A2W2EQF2"/>
<dbReference type="RefSeq" id="WP_111217962.1">
    <property type="nucleotide sequence ID" value="NZ_POTY01000230.1"/>
</dbReference>
<keyword evidence="1" id="KW-0418">Kinase</keyword>
<keyword evidence="2" id="KW-1185">Reference proteome</keyword>
<accession>A0A2W2EQF2</accession>
<reference evidence="1 2" key="1">
    <citation type="submission" date="2018-01" db="EMBL/GenBank/DDBJ databases">
        <title>Draft genome sequence of Jishengella sp. NA12.</title>
        <authorList>
            <person name="Sahin N."/>
            <person name="Ay H."/>
            <person name="Saygin H."/>
        </authorList>
    </citation>
    <scope>NUCLEOTIDE SEQUENCE [LARGE SCALE GENOMIC DNA]</scope>
    <source>
        <strain evidence="1 2">NA12</strain>
    </source>
</reference>
<dbReference type="GO" id="GO:0016301">
    <property type="term" value="F:kinase activity"/>
    <property type="evidence" value="ECO:0007669"/>
    <property type="project" value="UniProtKB-KW"/>
</dbReference>
<evidence type="ECO:0000313" key="1">
    <source>
        <dbReference type="EMBL" id="PZG11527.1"/>
    </source>
</evidence>
<name>A0A2W2EQF2_9ACTN</name>
<organism evidence="1 2">
    <name type="scientific">Micromonospora craterilacus</name>
    <dbReference type="NCBI Taxonomy" id="1655439"/>
    <lineage>
        <taxon>Bacteria</taxon>
        <taxon>Bacillati</taxon>
        <taxon>Actinomycetota</taxon>
        <taxon>Actinomycetes</taxon>
        <taxon>Micromonosporales</taxon>
        <taxon>Micromonosporaceae</taxon>
        <taxon>Micromonospora</taxon>
    </lineage>
</organism>
<comment type="caution">
    <text evidence="1">The sequence shown here is derived from an EMBL/GenBank/DDBJ whole genome shotgun (WGS) entry which is preliminary data.</text>
</comment>
<keyword evidence="1" id="KW-0808">Transferase</keyword>
<sequence length="180" mass="19684">MRGVILYGPPASGKDTVTAALRQLDDSYQQFERLKVGSGRTSGYRMGTDRHLTSLRASGDVVWENQRYHSVYVVDAPALRQQLGRGVPVLHLGQVEAVDAVREAFPSVRWTVVALTCPRDLAKQRIAARHTGDTAERLSAWDATEPLVTADLTVDTSTIQPDEAARLIDDASRRATATGQ</sequence>
<protein>
    <submittedName>
        <fullName evidence="1">Kinase</fullName>
    </submittedName>
</protein>
<dbReference type="InterPro" id="IPR027417">
    <property type="entry name" value="P-loop_NTPase"/>
</dbReference>
<proteinExistence type="predicted"/>
<dbReference type="Gene3D" id="3.40.50.300">
    <property type="entry name" value="P-loop containing nucleotide triphosphate hydrolases"/>
    <property type="match status" value="1"/>
</dbReference>
<gene>
    <name evidence="1" type="ORF">C1I95_27115</name>
</gene>
<dbReference type="SUPFAM" id="SSF52540">
    <property type="entry name" value="P-loop containing nucleoside triphosphate hydrolases"/>
    <property type="match status" value="1"/>
</dbReference>
<dbReference type="Proteomes" id="UP000248924">
    <property type="component" value="Unassembled WGS sequence"/>
</dbReference>
<dbReference type="OrthoDB" id="3575979at2"/>